<name>A0A2H0ZYU5_CANAR</name>
<evidence type="ECO:0000313" key="1">
    <source>
        <dbReference type="EMBL" id="PIS55807.1"/>
    </source>
</evidence>
<sequence length="283" mass="31774">MLGIKSISRGFLRPSVHSSLTPATRAAIFTRTYAQKKRSQIDISKVPIKHIGCLAEFYVPPQLKNCPTSSWHRLLLRRFYNFALNTANVARYRFATKNKVYFNDWKEKTVENYVKTNKAFAAACSTRKSARDRFIKDQLSGAAGTAVIESLIRRSSTFPADAEVKWKLLDILENPKVVTFTSIPDESGVPVFIQLVTKVKTKQEMTVSTGKGEPTKTERSITDYLVSTIDPNTNEVVLVGSLFESDHIRKVQPEVSNNHAAMEELQRTSADIYRDPPKSIGSA</sequence>
<protein>
    <submittedName>
        <fullName evidence="1">Uncharacterized protein</fullName>
    </submittedName>
</protein>
<dbReference type="EMBL" id="CP076749">
    <property type="protein sequence ID" value="QWW22578.1"/>
    <property type="molecule type" value="Genomic_DNA"/>
</dbReference>
<evidence type="ECO:0000313" key="2">
    <source>
        <dbReference type="EMBL" id="QWW22578.1"/>
    </source>
</evidence>
<dbReference type="Pfam" id="PF07961">
    <property type="entry name" value="MBA1"/>
    <property type="match status" value="1"/>
</dbReference>
<dbReference type="VEuPathDB" id="FungiDB:CJI96_0000370"/>
<dbReference type="STRING" id="498019.A0A2H0ZYU5"/>
<dbReference type="GO" id="GO:0032979">
    <property type="term" value="P:protein insertion into mitochondrial inner membrane from matrix"/>
    <property type="evidence" value="ECO:0007669"/>
    <property type="project" value="InterPro"/>
</dbReference>
<reference evidence="1" key="2">
    <citation type="submission" date="2017-11" db="EMBL/GenBank/DDBJ databases">
        <title>Candida auris genome assembly and annotation.</title>
        <authorList>
            <person name="Munoz J.F."/>
            <person name="Gade L.G."/>
            <person name="Chow N.A."/>
            <person name="Litvintseva A.P."/>
            <person name="Loparev V.N."/>
            <person name="Cuomo C.A."/>
        </authorList>
    </citation>
    <scope>NUCLEOTIDE SEQUENCE</scope>
    <source>
        <strain evidence="1">B8441</strain>
    </source>
</reference>
<dbReference type="GO" id="GO:0005743">
    <property type="term" value="C:mitochondrial inner membrane"/>
    <property type="evidence" value="ECO:0007669"/>
    <property type="project" value="InterPro"/>
</dbReference>
<gene>
    <name evidence="1" type="ORF">B9J08_001913</name>
    <name evidence="2" type="ORF">CA7LBN_001324</name>
</gene>
<organism evidence="1">
    <name type="scientific">Candidozyma auris</name>
    <name type="common">Yeast</name>
    <name type="synonym">Candida auris</name>
    <dbReference type="NCBI Taxonomy" id="498019"/>
    <lineage>
        <taxon>Eukaryota</taxon>
        <taxon>Fungi</taxon>
        <taxon>Dikarya</taxon>
        <taxon>Ascomycota</taxon>
        <taxon>Saccharomycotina</taxon>
        <taxon>Pichiomycetes</taxon>
        <taxon>Metschnikowiaceae</taxon>
        <taxon>Candidozyma</taxon>
    </lineage>
</organism>
<dbReference type="InterPro" id="IPR024621">
    <property type="entry name" value="Mba1"/>
</dbReference>
<dbReference type="VEuPathDB" id="FungiDB:CJJ09_001569"/>
<reference evidence="1" key="1">
    <citation type="journal article" date="2017" name="Clin. Infect. Dis.">
        <title>Simultaneous emergence of multidrug-resistant Candida auris on 3 continents confirmed by whole-genome sequencing and epidemiological analyses.</title>
        <authorList>
            <person name="Lockhart S.R."/>
            <person name="Etienne K.A."/>
            <person name="Vallabhaneni S."/>
            <person name="Farooqi J."/>
            <person name="Chowdhary A."/>
            <person name="Govender N.P."/>
            <person name="Colombo A.L."/>
            <person name="Calvo B."/>
            <person name="Cuomo C.A."/>
            <person name="Desjardins C.A."/>
            <person name="Berkow E.L."/>
            <person name="Castanheira M."/>
            <person name="Magobo R.E."/>
            <person name="Jabeen K."/>
            <person name="Asghar R.J."/>
            <person name="Meis J.F."/>
            <person name="Jackson B."/>
            <person name="Chiller T."/>
            <person name="Litvintseva A.P."/>
        </authorList>
    </citation>
    <scope>NUCLEOTIDE SEQUENCE [LARGE SCALE GENOMIC DNA]</scope>
    <source>
        <strain evidence="1">B8441</strain>
    </source>
</reference>
<dbReference type="VEuPathDB" id="FungiDB:CJI97_002574"/>
<dbReference type="EMBL" id="PEKT02000004">
    <property type="protein sequence ID" value="PIS55807.1"/>
    <property type="molecule type" value="Genomic_DNA"/>
</dbReference>
<dbReference type="OMA" id="MMIPGRP"/>
<accession>A0A2H0ZYU5</accession>
<dbReference type="Proteomes" id="UP000825438">
    <property type="component" value="Chromosome I"/>
</dbReference>
<dbReference type="VEuPathDB" id="FungiDB:B9J08_001913"/>
<dbReference type="Gene3D" id="3.10.450.240">
    <property type="match status" value="1"/>
</dbReference>
<proteinExistence type="predicted"/>
<dbReference type="AlphaFoldDB" id="A0A2H0ZYU5"/>
<reference evidence="2" key="3">
    <citation type="submission" date="2021-06" db="EMBL/GenBank/DDBJ databases">
        <title>Candida auris outbreak in lebanese hospital.</title>
        <authorList>
            <person name="Finianos M."/>
        </authorList>
    </citation>
    <scope>NUCLEOTIDE SEQUENCE</scope>
    <source>
        <strain evidence="2">CA7LBN</strain>
    </source>
</reference>
<dbReference type="VEuPathDB" id="FungiDB:CJJ07_003222"/>